<dbReference type="InterPro" id="IPR011991">
    <property type="entry name" value="ArsR-like_HTH"/>
</dbReference>
<comment type="caution">
    <text evidence="5">The sequence shown here is derived from an EMBL/GenBank/DDBJ whole genome shotgun (WGS) entry which is preliminary data.</text>
</comment>
<dbReference type="SUPFAM" id="SSF46785">
    <property type="entry name" value="Winged helix' DNA-binding domain"/>
    <property type="match status" value="1"/>
</dbReference>
<dbReference type="PROSITE" id="PS50987">
    <property type="entry name" value="HTH_ARSR_2"/>
    <property type="match status" value="1"/>
</dbReference>
<protein>
    <submittedName>
        <fullName evidence="5">Transcriptional regulator</fullName>
    </submittedName>
</protein>
<dbReference type="PANTHER" id="PTHR43132:SF2">
    <property type="entry name" value="ARSENICAL RESISTANCE OPERON REPRESSOR ARSR-RELATED"/>
    <property type="match status" value="1"/>
</dbReference>
<dbReference type="SMART" id="SM00418">
    <property type="entry name" value="HTH_ARSR"/>
    <property type="match status" value="1"/>
</dbReference>
<dbReference type="InterPro" id="IPR036388">
    <property type="entry name" value="WH-like_DNA-bd_sf"/>
</dbReference>
<dbReference type="InterPro" id="IPR036390">
    <property type="entry name" value="WH_DNA-bd_sf"/>
</dbReference>
<dbReference type="GO" id="GO:0003700">
    <property type="term" value="F:DNA-binding transcription factor activity"/>
    <property type="evidence" value="ECO:0007669"/>
    <property type="project" value="InterPro"/>
</dbReference>
<sequence length="112" mass="11818">MDKYESLAAFSALSNAPRLDAFRLLIKAGEAGLPSGEIAERLGAKQNSTSTNLAILQSAGLISSERDGRSVLYRANMVGVRGLLEFLMEDCCGGAPELCGAVLAEIICRPSQ</sequence>
<dbReference type="EMBL" id="BMYV01000002">
    <property type="protein sequence ID" value="GGX69213.1"/>
    <property type="molecule type" value="Genomic_DNA"/>
</dbReference>
<dbReference type="PANTHER" id="PTHR43132">
    <property type="entry name" value="ARSENICAL RESISTANCE OPERON REPRESSOR ARSR-RELATED"/>
    <property type="match status" value="1"/>
</dbReference>
<evidence type="ECO:0000256" key="3">
    <source>
        <dbReference type="ARBA" id="ARBA00023163"/>
    </source>
</evidence>
<dbReference type="AlphaFoldDB" id="A0A918KN29"/>
<dbReference type="Pfam" id="PF12840">
    <property type="entry name" value="HTH_20"/>
    <property type="match status" value="1"/>
</dbReference>
<organism evidence="5 6">
    <name type="scientific">Litorimonas cladophorae</name>
    <dbReference type="NCBI Taxonomy" id="1220491"/>
    <lineage>
        <taxon>Bacteria</taxon>
        <taxon>Pseudomonadati</taxon>
        <taxon>Pseudomonadota</taxon>
        <taxon>Alphaproteobacteria</taxon>
        <taxon>Maricaulales</taxon>
        <taxon>Robiginitomaculaceae</taxon>
    </lineage>
</organism>
<dbReference type="InterPro" id="IPR051011">
    <property type="entry name" value="Metal_resp_trans_reg"/>
</dbReference>
<evidence type="ECO:0000259" key="4">
    <source>
        <dbReference type="PROSITE" id="PS50987"/>
    </source>
</evidence>
<proteinExistence type="predicted"/>
<dbReference type="RefSeq" id="WP_189584840.1">
    <property type="nucleotide sequence ID" value="NZ_BMYV01000002.1"/>
</dbReference>
<gene>
    <name evidence="5" type="ORF">GCM10011309_18950</name>
</gene>
<evidence type="ECO:0000313" key="5">
    <source>
        <dbReference type="EMBL" id="GGX69213.1"/>
    </source>
</evidence>
<dbReference type="CDD" id="cd00090">
    <property type="entry name" value="HTH_ARSR"/>
    <property type="match status" value="1"/>
</dbReference>
<dbReference type="PRINTS" id="PR00778">
    <property type="entry name" value="HTHARSR"/>
</dbReference>
<evidence type="ECO:0000256" key="2">
    <source>
        <dbReference type="ARBA" id="ARBA00023125"/>
    </source>
</evidence>
<keyword evidence="6" id="KW-1185">Reference proteome</keyword>
<dbReference type="GO" id="GO:0003677">
    <property type="term" value="F:DNA binding"/>
    <property type="evidence" value="ECO:0007669"/>
    <property type="project" value="UniProtKB-KW"/>
</dbReference>
<name>A0A918KN29_9PROT</name>
<accession>A0A918KN29</accession>
<dbReference type="Proteomes" id="UP000600865">
    <property type="component" value="Unassembled WGS sequence"/>
</dbReference>
<reference evidence="5 6" key="1">
    <citation type="journal article" date="2014" name="Int. J. Syst. Evol. Microbiol.">
        <title>Complete genome sequence of Corynebacterium casei LMG S-19264T (=DSM 44701T), isolated from a smear-ripened cheese.</title>
        <authorList>
            <consortium name="US DOE Joint Genome Institute (JGI-PGF)"/>
            <person name="Walter F."/>
            <person name="Albersmeier A."/>
            <person name="Kalinowski J."/>
            <person name="Ruckert C."/>
        </authorList>
    </citation>
    <scope>NUCLEOTIDE SEQUENCE [LARGE SCALE GENOMIC DNA]</scope>
    <source>
        <strain evidence="5 6">KCTC 23968</strain>
    </source>
</reference>
<keyword evidence="3" id="KW-0804">Transcription</keyword>
<evidence type="ECO:0000256" key="1">
    <source>
        <dbReference type="ARBA" id="ARBA00023015"/>
    </source>
</evidence>
<dbReference type="NCBIfam" id="NF033788">
    <property type="entry name" value="HTH_metalloreg"/>
    <property type="match status" value="1"/>
</dbReference>
<dbReference type="Gene3D" id="1.10.10.10">
    <property type="entry name" value="Winged helix-like DNA-binding domain superfamily/Winged helix DNA-binding domain"/>
    <property type="match status" value="1"/>
</dbReference>
<keyword evidence="2" id="KW-0238">DNA-binding</keyword>
<feature type="domain" description="HTH arsR-type" evidence="4">
    <location>
        <begin position="1"/>
        <end position="95"/>
    </location>
</feature>
<keyword evidence="1" id="KW-0805">Transcription regulation</keyword>
<evidence type="ECO:0000313" key="6">
    <source>
        <dbReference type="Proteomes" id="UP000600865"/>
    </source>
</evidence>
<dbReference type="InterPro" id="IPR001845">
    <property type="entry name" value="HTH_ArsR_DNA-bd_dom"/>
</dbReference>